<dbReference type="Pfam" id="PF09976">
    <property type="entry name" value="TPR_21"/>
    <property type="match status" value="1"/>
</dbReference>
<keyword evidence="2" id="KW-0812">Transmembrane</keyword>
<feature type="region of interest" description="Disordered" evidence="1">
    <location>
        <begin position="1"/>
        <end position="22"/>
    </location>
</feature>
<dbReference type="Proteomes" id="UP000738431">
    <property type="component" value="Chromosome"/>
</dbReference>
<sequence>MSKSNPTPSQPSGGDASASADVPAAAPDLEENVQLFWEKNRTLLIGIAVLVLVAIVGRNGWIMLQESQEEAARMEYAALDSDSAREAFADSHAGTTLAGAALLEVADAAFADGRFGEAKTKYQAAAEELEGTVFADRVSLGVAMSTLMSGDESAAITALRDLANNPAVSPAVRSEAIFHLASRAANSGDFEALNSLVTQIVAIDPASNWTRRVTMLQAAVGSAPDDTEESTITVPSL</sequence>
<evidence type="ECO:0000313" key="5">
    <source>
        <dbReference type="Proteomes" id="UP000738431"/>
    </source>
</evidence>
<organism evidence="4 5">
    <name type="scientific">Actomonas aquatica</name>
    <dbReference type="NCBI Taxonomy" id="2866162"/>
    <lineage>
        <taxon>Bacteria</taxon>
        <taxon>Pseudomonadati</taxon>
        <taxon>Verrucomicrobiota</taxon>
        <taxon>Opitutia</taxon>
        <taxon>Opitutales</taxon>
        <taxon>Opitutaceae</taxon>
        <taxon>Actomonas</taxon>
    </lineage>
</organism>
<feature type="domain" description="Ancillary SecYEG translocon subunit/Cell division coordinator CpoB TPR" evidence="3">
    <location>
        <begin position="36"/>
        <end position="160"/>
    </location>
</feature>
<keyword evidence="2" id="KW-0472">Membrane</keyword>
<name>A0ABZ1CGP5_9BACT</name>
<gene>
    <name evidence="4" type="ORF">K1X11_010080</name>
</gene>
<proteinExistence type="predicted"/>
<accession>A0ABZ1CGP5</accession>
<dbReference type="InterPro" id="IPR018704">
    <property type="entry name" value="SecYEG/CpoB_TPR"/>
</dbReference>
<evidence type="ECO:0000313" key="4">
    <source>
        <dbReference type="EMBL" id="WRQ89754.1"/>
    </source>
</evidence>
<evidence type="ECO:0000256" key="2">
    <source>
        <dbReference type="SAM" id="Phobius"/>
    </source>
</evidence>
<reference evidence="4 5" key="2">
    <citation type="submission" date="2023-12" db="EMBL/GenBank/DDBJ databases">
        <title>Description of an unclassified Opitutus bacterium of Verrucomicrobiota.</title>
        <authorList>
            <person name="Zhang D.-F."/>
        </authorList>
    </citation>
    <scope>NUCLEOTIDE SEQUENCE [LARGE SCALE GENOMIC DNA]</scope>
    <source>
        <strain evidence="4 5">WL0086</strain>
    </source>
</reference>
<reference evidence="4 5" key="1">
    <citation type="submission" date="2021-08" db="EMBL/GenBank/DDBJ databases">
        <authorList>
            <person name="Zhang D."/>
            <person name="Zhang A."/>
            <person name="Wang L."/>
        </authorList>
    </citation>
    <scope>NUCLEOTIDE SEQUENCE [LARGE SCALE GENOMIC DNA]</scope>
    <source>
        <strain evidence="4 5">WL0086</strain>
    </source>
</reference>
<keyword evidence="2" id="KW-1133">Transmembrane helix</keyword>
<protein>
    <submittedName>
        <fullName evidence="4">Tetratricopeptide repeat protein</fullName>
    </submittedName>
</protein>
<evidence type="ECO:0000259" key="3">
    <source>
        <dbReference type="Pfam" id="PF09976"/>
    </source>
</evidence>
<dbReference type="Gene3D" id="1.25.40.10">
    <property type="entry name" value="Tetratricopeptide repeat domain"/>
    <property type="match status" value="1"/>
</dbReference>
<dbReference type="EMBL" id="CP139781">
    <property type="protein sequence ID" value="WRQ89754.1"/>
    <property type="molecule type" value="Genomic_DNA"/>
</dbReference>
<keyword evidence="5" id="KW-1185">Reference proteome</keyword>
<evidence type="ECO:0000256" key="1">
    <source>
        <dbReference type="SAM" id="MobiDB-lite"/>
    </source>
</evidence>
<dbReference type="RefSeq" id="WP_221032212.1">
    <property type="nucleotide sequence ID" value="NZ_CP139781.1"/>
</dbReference>
<feature type="compositionally biased region" description="Low complexity" evidence="1">
    <location>
        <begin position="11"/>
        <end position="22"/>
    </location>
</feature>
<feature type="transmembrane region" description="Helical" evidence="2">
    <location>
        <begin position="43"/>
        <end position="64"/>
    </location>
</feature>
<dbReference type="InterPro" id="IPR011990">
    <property type="entry name" value="TPR-like_helical_dom_sf"/>
</dbReference>